<name>A0ABY5MJ91_9HYPH</name>
<keyword evidence="5" id="KW-1185">Reference proteome</keyword>
<gene>
    <name evidence="4" type="primary">artJ_3</name>
    <name evidence="4" type="ORF">NTH_02542</name>
</gene>
<dbReference type="Proteomes" id="UP001342418">
    <property type="component" value="Chromosome"/>
</dbReference>
<keyword evidence="1 2" id="KW-0732">Signal</keyword>
<dbReference type="Gene3D" id="3.40.190.10">
    <property type="entry name" value="Periplasmic binding protein-like II"/>
    <property type="match status" value="2"/>
</dbReference>
<dbReference type="PANTHER" id="PTHR35936">
    <property type="entry name" value="MEMBRANE-BOUND LYTIC MUREIN TRANSGLYCOSYLASE F"/>
    <property type="match status" value="1"/>
</dbReference>
<proteinExistence type="predicted"/>
<evidence type="ECO:0000313" key="4">
    <source>
        <dbReference type="EMBL" id="UUP18064.1"/>
    </source>
</evidence>
<feature type="chain" id="PRO_5045700646" evidence="2">
    <location>
        <begin position="23"/>
        <end position="278"/>
    </location>
</feature>
<evidence type="ECO:0000313" key="5">
    <source>
        <dbReference type="Proteomes" id="UP001342418"/>
    </source>
</evidence>
<evidence type="ECO:0000256" key="2">
    <source>
        <dbReference type="SAM" id="SignalP"/>
    </source>
</evidence>
<dbReference type="SMART" id="SM00062">
    <property type="entry name" value="PBPb"/>
    <property type="match status" value="1"/>
</dbReference>
<feature type="domain" description="Solute-binding protein family 3/N-terminal" evidence="3">
    <location>
        <begin position="46"/>
        <end position="276"/>
    </location>
</feature>
<reference evidence="4 5" key="1">
    <citation type="submission" date="2018-07" db="EMBL/GenBank/DDBJ databases">
        <title>Genome sequence of Nitratireductor thuwali#1536.</title>
        <authorList>
            <person name="Michoud G."/>
            <person name="Merlino G."/>
            <person name="Sefrji F.O."/>
            <person name="Daffonchio D."/>
        </authorList>
    </citation>
    <scope>NUCLEOTIDE SEQUENCE [LARGE SCALE GENOMIC DNA]</scope>
    <source>
        <strain evidence="5">Nit1536</strain>
    </source>
</reference>
<feature type="signal peptide" evidence="2">
    <location>
        <begin position="1"/>
        <end position="22"/>
    </location>
</feature>
<dbReference type="SUPFAM" id="SSF53850">
    <property type="entry name" value="Periplasmic binding protein-like II"/>
    <property type="match status" value="1"/>
</dbReference>
<accession>A0ABY5MJ91</accession>
<dbReference type="RefSeq" id="WP_338530334.1">
    <property type="nucleotide sequence ID" value="NZ_CP030941.1"/>
</dbReference>
<organism evidence="4 5">
    <name type="scientific">Nitratireductor thuwali</name>
    <dbReference type="NCBI Taxonomy" id="2267699"/>
    <lineage>
        <taxon>Bacteria</taxon>
        <taxon>Pseudomonadati</taxon>
        <taxon>Pseudomonadota</taxon>
        <taxon>Alphaproteobacteria</taxon>
        <taxon>Hyphomicrobiales</taxon>
        <taxon>Phyllobacteriaceae</taxon>
        <taxon>Nitratireductor</taxon>
    </lineage>
</organism>
<protein>
    <submittedName>
        <fullName evidence="4">ABC transporter arginine-binding protein 1</fullName>
    </submittedName>
</protein>
<dbReference type="InterPro" id="IPR001638">
    <property type="entry name" value="Solute-binding_3/MltF_N"/>
</dbReference>
<sequence>MRWLSGILLVLLALALPANVEADIAIPHIWEAKKRLAKPDLSSLPRLRFLTTTDFFPFNFLDDEGRLTGFNVDLSRAICEALAIAERCQIQALPWNELETALANRQGEAIIAGLAITSERRMVYAFSRPYLQFPARFLAARDSPIEEPVHITVEERRVGVLDGSAHEEMLRDLFPSAQPVTYSRASWLLSDLKAGKIDAVFGDGMRLGFWLAGEEAAGCCRFIGGPYLAPEYFGQGLAIAVDEERSDLADALDYALQEIELSGTFDELYLRYFPAGFY</sequence>
<dbReference type="Pfam" id="PF00497">
    <property type="entry name" value="SBP_bac_3"/>
    <property type="match status" value="1"/>
</dbReference>
<evidence type="ECO:0000259" key="3">
    <source>
        <dbReference type="SMART" id="SM00062"/>
    </source>
</evidence>
<dbReference type="PANTHER" id="PTHR35936:SF35">
    <property type="entry name" value="L-CYSTINE-BINDING PROTEIN TCYJ"/>
    <property type="match status" value="1"/>
</dbReference>
<evidence type="ECO:0000256" key="1">
    <source>
        <dbReference type="ARBA" id="ARBA00022729"/>
    </source>
</evidence>
<dbReference type="EMBL" id="CP030941">
    <property type="protein sequence ID" value="UUP18064.1"/>
    <property type="molecule type" value="Genomic_DNA"/>
</dbReference>